<dbReference type="EnsemblPlants" id="AET3Gv21227100.5">
    <property type="protein sequence ID" value="AET3Gv21227100.5"/>
    <property type="gene ID" value="AET3Gv21227100"/>
</dbReference>
<reference evidence="2" key="5">
    <citation type="journal article" date="2021" name="G3 (Bethesda)">
        <title>Aegilops tauschii genome assembly Aet v5.0 features greater sequence contiguity and improved annotation.</title>
        <authorList>
            <person name="Wang L."/>
            <person name="Zhu T."/>
            <person name="Rodriguez J.C."/>
            <person name="Deal K.R."/>
            <person name="Dubcovsky J."/>
            <person name="McGuire P.E."/>
            <person name="Lux T."/>
            <person name="Spannagl M."/>
            <person name="Mayer K.F.X."/>
            <person name="Baldrich P."/>
            <person name="Meyers B.C."/>
            <person name="Huo N."/>
            <person name="Gu Y.Q."/>
            <person name="Zhou H."/>
            <person name="Devos K.M."/>
            <person name="Bennetzen J.L."/>
            <person name="Unver T."/>
            <person name="Budak H."/>
            <person name="Gulick P.J."/>
            <person name="Galiba G."/>
            <person name="Kalapos B."/>
            <person name="Nelson D.R."/>
            <person name="Li P."/>
            <person name="You F.M."/>
            <person name="Luo M.C."/>
            <person name="Dvorak J."/>
        </authorList>
    </citation>
    <scope>NUCLEOTIDE SEQUENCE [LARGE SCALE GENOMIC DNA]</scope>
    <source>
        <strain evidence="2">cv. AL8/78</strain>
    </source>
</reference>
<protein>
    <submittedName>
        <fullName evidence="2">Uncharacterized protein</fullName>
    </submittedName>
</protein>
<name>A0A453GWA1_AEGTS</name>
<keyword evidence="1" id="KW-0472">Membrane</keyword>
<dbReference type="AlphaFoldDB" id="A0A453GWA1"/>
<keyword evidence="3" id="KW-1185">Reference proteome</keyword>
<dbReference type="Proteomes" id="UP000015105">
    <property type="component" value="Chromosome 3D"/>
</dbReference>
<reference evidence="2" key="3">
    <citation type="journal article" date="2017" name="Nature">
        <title>Genome sequence of the progenitor of the wheat D genome Aegilops tauschii.</title>
        <authorList>
            <person name="Luo M.C."/>
            <person name="Gu Y.Q."/>
            <person name="Puiu D."/>
            <person name="Wang H."/>
            <person name="Twardziok S.O."/>
            <person name="Deal K.R."/>
            <person name="Huo N."/>
            <person name="Zhu T."/>
            <person name="Wang L."/>
            <person name="Wang Y."/>
            <person name="McGuire P.E."/>
            <person name="Liu S."/>
            <person name="Long H."/>
            <person name="Ramasamy R.K."/>
            <person name="Rodriguez J.C."/>
            <person name="Van S.L."/>
            <person name="Yuan L."/>
            <person name="Wang Z."/>
            <person name="Xia Z."/>
            <person name="Xiao L."/>
            <person name="Anderson O.D."/>
            <person name="Ouyang S."/>
            <person name="Liang Y."/>
            <person name="Zimin A.V."/>
            <person name="Pertea G."/>
            <person name="Qi P."/>
            <person name="Bennetzen J.L."/>
            <person name="Dai X."/>
            <person name="Dawson M.W."/>
            <person name="Muller H.G."/>
            <person name="Kugler K."/>
            <person name="Rivarola-Duarte L."/>
            <person name="Spannagl M."/>
            <person name="Mayer K.F.X."/>
            <person name="Lu F.H."/>
            <person name="Bevan M.W."/>
            <person name="Leroy P."/>
            <person name="Li P."/>
            <person name="You F.M."/>
            <person name="Sun Q."/>
            <person name="Liu Z."/>
            <person name="Lyons E."/>
            <person name="Wicker T."/>
            <person name="Salzberg S.L."/>
            <person name="Devos K.M."/>
            <person name="Dvorak J."/>
        </authorList>
    </citation>
    <scope>NUCLEOTIDE SEQUENCE [LARGE SCALE GENOMIC DNA]</scope>
    <source>
        <strain evidence="2">cv. AL8/78</strain>
    </source>
</reference>
<dbReference type="PANTHER" id="PTHR31210:SF43">
    <property type="entry name" value="STORAGE PROTEIN-RELATED"/>
    <property type="match status" value="1"/>
</dbReference>
<reference evidence="3" key="2">
    <citation type="journal article" date="2017" name="Nat. Plants">
        <title>The Aegilops tauschii genome reveals multiple impacts of transposons.</title>
        <authorList>
            <person name="Zhao G."/>
            <person name="Zou C."/>
            <person name="Li K."/>
            <person name="Wang K."/>
            <person name="Li T."/>
            <person name="Gao L."/>
            <person name="Zhang X."/>
            <person name="Wang H."/>
            <person name="Yang Z."/>
            <person name="Liu X."/>
            <person name="Jiang W."/>
            <person name="Mao L."/>
            <person name="Kong X."/>
            <person name="Jiao Y."/>
            <person name="Jia J."/>
        </authorList>
    </citation>
    <scope>NUCLEOTIDE SEQUENCE [LARGE SCALE GENOMIC DNA]</scope>
    <source>
        <strain evidence="3">cv. AL8/78</strain>
    </source>
</reference>
<evidence type="ECO:0000313" key="3">
    <source>
        <dbReference type="Proteomes" id="UP000015105"/>
    </source>
</evidence>
<proteinExistence type="predicted"/>
<feature type="transmembrane region" description="Helical" evidence="1">
    <location>
        <begin position="21"/>
        <end position="42"/>
    </location>
</feature>
<accession>A0A453GWA1</accession>
<keyword evidence="1" id="KW-0812">Transmembrane</keyword>
<sequence length="134" mass="14453">MAKLPIVGRSVQHSSRKPNESMRLVVVTIIGVVFGFFIGISFPTVSITKLHFPSSIVSYIEDKNSGLTAQAILNHAWISARNARGNASESSSNTTMKIYVPTNPRGAEMLAPGIIASESDFNAHRLWGDPAEVA</sequence>
<dbReference type="Gramene" id="AET3Gv21227100.5">
    <property type="protein sequence ID" value="AET3Gv21227100.5"/>
    <property type="gene ID" value="AET3Gv21227100"/>
</dbReference>
<evidence type="ECO:0000313" key="2">
    <source>
        <dbReference type="EnsemblPlants" id="AET3Gv21227100.5"/>
    </source>
</evidence>
<keyword evidence="1" id="KW-1133">Transmembrane helix</keyword>
<dbReference type="PANTHER" id="PTHR31210">
    <property type="entry name" value="OS06G0731900 PROTEIN"/>
    <property type="match status" value="1"/>
</dbReference>
<organism evidence="2 3">
    <name type="scientific">Aegilops tauschii subsp. strangulata</name>
    <name type="common">Goatgrass</name>
    <dbReference type="NCBI Taxonomy" id="200361"/>
    <lineage>
        <taxon>Eukaryota</taxon>
        <taxon>Viridiplantae</taxon>
        <taxon>Streptophyta</taxon>
        <taxon>Embryophyta</taxon>
        <taxon>Tracheophyta</taxon>
        <taxon>Spermatophyta</taxon>
        <taxon>Magnoliopsida</taxon>
        <taxon>Liliopsida</taxon>
        <taxon>Poales</taxon>
        <taxon>Poaceae</taxon>
        <taxon>BOP clade</taxon>
        <taxon>Pooideae</taxon>
        <taxon>Triticodae</taxon>
        <taxon>Triticeae</taxon>
        <taxon>Triticinae</taxon>
        <taxon>Aegilops</taxon>
    </lineage>
</organism>
<evidence type="ECO:0000256" key="1">
    <source>
        <dbReference type="SAM" id="Phobius"/>
    </source>
</evidence>
<reference evidence="2" key="4">
    <citation type="submission" date="2019-03" db="UniProtKB">
        <authorList>
            <consortium name="EnsemblPlants"/>
        </authorList>
    </citation>
    <scope>IDENTIFICATION</scope>
</reference>
<dbReference type="InterPro" id="IPR007877">
    <property type="entry name" value="DUF707"/>
</dbReference>
<reference evidence="3" key="1">
    <citation type="journal article" date="2014" name="Science">
        <title>Ancient hybridizations among the ancestral genomes of bread wheat.</title>
        <authorList>
            <consortium name="International Wheat Genome Sequencing Consortium,"/>
            <person name="Marcussen T."/>
            <person name="Sandve S.R."/>
            <person name="Heier L."/>
            <person name="Spannagl M."/>
            <person name="Pfeifer M."/>
            <person name="Jakobsen K.S."/>
            <person name="Wulff B.B."/>
            <person name="Steuernagel B."/>
            <person name="Mayer K.F."/>
            <person name="Olsen O.A."/>
        </authorList>
    </citation>
    <scope>NUCLEOTIDE SEQUENCE [LARGE SCALE GENOMIC DNA]</scope>
    <source>
        <strain evidence="3">cv. AL8/78</strain>
    </source>
</reference>